<protein>
    <recommendedName>
        <fullName evidence="2">Cadherin domain-containing protein</fullName>
    </recommendedName>
</protein>
<organism evidence="1">
    <name type="scientific">marine metagenome</name>
    <dbReference type="NCBI Taxonomy" id="408172"/>
    <lineage>
        <taxon>unclassified sequences</taxon>
        <taxon>metagenomes</taxon>
        <taxon>ecological metagenomes</taxon>
    </lineage>
</organism>
<gene>
    <name evidence="1" type="ORF">METZ01_LOCUS418923</name>
</gene>
<evidence type="ECO:0000313" key="1">
    <source>
        <dbReference type="EMBL" id="SVD66069.1"/>
    </source>
</evidence>
<dbReference type="EMBL" id="UINC01164955">
    <property type="protein sequence ID" value="SVD66069.1"/>
    <property type="molecule type" value="Genomic_DNA"/>
</dbReference>
<reference evidence="1" key="1">
    <citation type="submission" date="2018-05" db="EMBL/GenBank/DDBJ databases">
        <authorList>
            <person name="Lanie J.A."/>
            <person name="Ng W.-L."/>
            <person name="Kazmierczak K.M."/>
            <person name="Andrzejewski T.M."/>
            <person name="Davidsen T.M."/>
            <person name="Wayne K.J."/>
            <person name="Tettelin H."/>
            <person name="Glass J.I."/>
            <person name="Rusch D."/>
            <person name="Podicherti R."/>
            <person name="Tsui H.-C.T."/>
            <person name="Winkler M.E."/>
        </authorList>
    </citation>
    <scope>NUCLEOTIDE SEQUENCE</scope>
</reference>
<feature type="non-terminal residue" evidence="1">
    <location>
        <position position="272"/>
    </location>
</feature>
<accession>A0A382X5A6</accession>
<feature type="non-terminal residue" evidence="1">
    <location>
        <position position="1"/>
    </location>
</feature>
<proteinExistence type="predicted"/>
<sequence>VSEGAYLVLQTHPRTYGDFEIEYAVLDSVGTLLGRGRMRVQVTAAEPLLRDPRLALVEDSGPVTLLYDQLRVAHTDAEGGYWEAEGSFGVDVVVANDGLVLTPAADWSGSAQVPVRLYEADGSLADEIALELTVSAINDAPDVTGGSYSMVVGGFIEIELSELVSDSDDSLADLAIDVVGDEFVTAEIVGGKLRLRGTQAEGPGRVALTAIDPHGVLTRAHLEVSVTTLSQAPQVEAPALSLYPGQALRVDLSQWIDDADSGADDLTITAIA</sequence>
<dbReference type="AlphaFoldDB" id="A0A382X5A6"/>
<evidence type="ECO:0008006" key="2">
    <source>
        <dbReference type="Google" id="ProtNLM"/>
    </source>
</evidence>
<name>A0A382X5A6_9ZZZZ</name>